<reference evidence="2 3" key="1">
    <citation type="journal article" date="2005" name="Genome Res.">
        <title>Comparative and functional genomic analyses of the pathogenicity of phytopathogen Xanthomonas campestris pv. campestris.</title>
        <authorList>
            <person name="Qian W."/>
            <person name="Jia Y."/>
            <person name="Ren S.X."/>
            <person name="He Y.Q."/>
            <person name="Feng J.X."/>
            <person name="Lu L.F."/>
            <person name="Sun Q."/>
            <person name="Ying G."/>
            <person name="Tang D.J."/>
            <person name="Tang H."/>
            <person name="Wu W."/>
            <person name="Hao P."/>
            <person name="Wang L."/>
            <person name="Jiang B.L."/>
            <person name="Zeng S."/>
            <person name="Gu W.Y."/>
            <person name="Lu G."/>
            <person name="Rong L."/>
            <person name="Tian Y."/>
            <person name="Yao Z."/>
            <person name="Fu G."/>
            <person name="Chen B."/>
            <person name="Fang R."/>
            <person name="Qiang B."/>
            <person name="Chen Z."/>
            <person name="Zhao G.P."/>
            <person name="Tang J.L."/>
            <person name="He C."/>
        </authorList>
    </citation>
    <scope>NUCLEOTIDE SEQUENCE [LARGE SCALE GENOMIC DNA]</scope>
    <source>
        <strain evidence="2 3">8004</strain>
    </source>
</reference>
<name>A0A0H2X9K3_XANC8</name>
<dbReference type="RefSeq" id="WP_011036475.1">
    <property type="nucleotide sequence ID" value="NC_007086.1"/>
</dbReference>
<evidence type="ECO:0008006" key="4">
    <source>
        <dbReference type="Google" id="ProtNLM"/>
    </source>
</evidence>
<dbReference type="PANTHER" id="PTHR16128:SF5">
    <property type="entry name" value="FAD_NAD(P)-BINDING OXIDOREDUCTASE FAMILY PROTEIN"/>
    <property type="match status" value="1"/>
</dbReference>
<sequence length="335" mass="34983">MRGPRTRRTVAVIGAGLAGLRCASVLQAAGYAVTVFEQAPAPGGRMRALAGQQWHCDHGAQYFTARDPDFMAAVGAWVANDCAAPWLARLASWDGSTLQPSLGTLQRFVGVPDMAAPAHALAVGLDLRTETRIDALQRTEHGWALRGAGLPEAVPAELLVLALPAPQAAALLETAASDLARVAARVRMQPAWAVVARFTAPVEAGYDGLFVNAGALRWIARNSSKPGRVGAETWLLHATAAWSHAHRDATPAQVIDQLLPELQALGLPAPLACEAFFWEAASTESLAVADACVWDAASAAGLCGDWLAGGKVEGAWCSGAALAQRICAYDAGGRD</sequence>
<dbReference type="KEGG" id="xcb:XC_2960"/>
<dbReference type="AlphaFoldDB" id="A0A0H2X9K3"/>
<dbReference type="Pfam" id="PF13450">
    <property type="entry name" value="NAD_binding_8"/>
    <property type="match status" value="1"/>
</dbReference>
<evidence type="ECO:0000313" key="2">
    <source>
        <dbReference type="EMBL" id="AAY50008.1"/>
    </source>
</evidence>
<evidence type="ECO:0000313" key="3">
    <source>
        <dbReference type="Proteomes" id="UP000000420"/>
    </source>
</evidence>
<dbReference type="EMBL" id="CP000050">
    <property type="protein sequence ID" value="AAY50008.1"/>
    <property type="molecule type" value="Genomic_DNA"/>
</dbReference>
<feature type="signal peptide" evidence="1">
    <location>
        <begin position="1"/>
        <end position="28"/>
    </location>
</feature>
<dbReference type="Proteomes" id="UP000000420">
    <property type="component" value="Chromosome"/>
</dbReference>
<feature type="chain" id="PRO_5002601419" description="NAD/FAD-dependent oxidoreductase" evidence="1">
    <location>
        <begin position="29"/>
        <end position="335"/>
    </location>
</feature>
<proteinExistence type="predicted"/>
<dbReference type="Gene3D" id="3.90.660.10">
    <property type="match status" value="1"/>
</dbReference>
<dbReference type="SUPFAM" id="SSF51905">
    <property type="entry name" value="FAD/NAD(P)-binding domain"/>
    <property type="match status" value="1"/>
</dbReference>
<accession>A0A0H2X9K3</accession>
<dbReference type="Gene3D" id="3.50.50.60">
    <property type="entry name" value="FAD/NAD(P)-binding domain"/>
    <property type="match status" value="1"/>
</dbReference>
<protein>
    <recommendedName>
        <fullName evidence="4">NAD/FAD-dependent oxidoreductase</fullName>
    </recommendedName>
</protein>
<keyword evidence="1" id="KW-0732">Signal</keyword>
<evidence type="ECO:0000256" key="1">
    <source>
        <dbReference type="SAM" id="SignalP"/>
    </source>
</evidence>
<organism evidence="2 3">
    <name type="scientific">Xanthomonas campestris pv. campestris (strain 8004)</name>
    <dbReference type="NCBI Taxonomy" id="314565"/>
    <lineage>
        <taxon>Bacteria</taxon>
        <taxon>Pseudomonadati</taxon>
        <taxon>Pseudomonadota</taxon>
        <taxon>Gammaproteobacteria</taxon>
        <taxon>Lysobacterales</taxon>
        <taxon>Lysobacteraceae</taxon>
        <taxon>Xanthomonas</taxon>
    </lineage>
</organism>
<gene>
    <name evidence="2" type="ordered locus">XC_2960</name>
</gene>
<dbReference type="InterPro" id="IPR036188">
    <property type="entry name" value="FAD/NAD-bd_sf"/>
</dbReference>
<dbReference type="HOGENOM" id="CLU_036034_0_0_6"/>
<dbReference type="PANTHER" id="PTHR16128">
    <property type="entry name" value="FAD/NAD(P)-BINDING OXIDOREDUCTASE FAMILY PROTEIN"/>
    <property type="match status" value="1"/>
</dbReference>
<dbReference type="PRINTS" id="PR00419">
    <property type="entry name" value="ADXRDTASE"/>
</dbReference>